<reference evidence="2" key="1">
    <citation type="submission" date="2019-08" db="EMBL/GenBank/DDBJ databases">
        <authorList>
            <person name="Kucharzyk K."/>
            <person name="Murdoch R.W."/>
            <person name="Higgins S."/>
            <person name="Loffler F."/>
        </authorList>
    </citation>
    <scope>NUCLEOTIDE SEQUENCE</scope>
</reference>
<dbReference type="EMBL" id="VSSQ01025291">
    <property type="protein sequence ID" value="MPM73335.1"/>
    <property type="molecule type" value="Genomic_DNA"/>
</dbReference>
<evidence type="ECO:0008006" key="3">
    <source>
        <dbReference type="Google" id="ProtNLM"/>
    </source>
</evidence>
<feature type="transmembrane region" description="Helical" evidence="1">
    <location>
        <begin position="6"/>
        <end position="24"/>
    </location>
</feature>
<keyword evidence="1" id="KW-1133">Transmembrane helix</keyword>
<protein>
    <recommendedName>
        <fullName evidence="3">Pro-sigmaK processing inhibitor BofA</fullName>
    </recommendedName>
</protein>
<gene>
    <name evidence="2" type="ORF">SDC9_120315</name>
</gene>
<keyword evidence="1" id="KW-0812">Transmembrane</keyword>
<feature type="transmembrane region" description="Helical" evidence="1">
    <location>
        <begin position="36"/>
        <end position="57"/>
    </location>
</feature>
<proteinExistence type="predicted"/>
<organism evidence="2">
    <name type="scientific">bioreactor metagenome</name>
    <dbReference type="NCBI Taxonomy" id="1076179"/>
    <lineage>
        <taxon>unclassified sequences</taxon>
        <taxon>metagenomes</taxon>
        <taxon>ecological metagenomes</taxon>
    </lineage>
</organism>
<name>A0A645C6Y1_9ZZZZ</name>
<evidence type="ECO:0000256" key="1">
    <source>
        <dbReference type="SAM" id="Phobius"/>
    </source>
</evidence>
<evidence type="ECO:0000313" key="2">
    <source>
        <dbReference type="EMBL" id="MPM73335.1"/>
    </source>
</evidence>
<dbReference type="InterPro" id="IPR010001">
    <property type="entry name" value="BofA"/>
</dbReference>
<accession>A0A645C6Y1</accession>
<sequence>MDLSQKVVVGLLAVFLLAALLRIFKTPLRLALKLLVNTLLGFLALYLAGLTAPLTGITLGLNLWNALIVGILGLPGFVLLLLVQWIL</sequence>
<dbReference type="Pfam" id="PF07441">
    <property type="entry name" value="BofA"/>
    <property type="match status" value="1"/>
</dbReference>
<comment type="caution">
    <text evidence="2">The sequence shown here is derived from an EMBL/GenBank/DDBJ whole genome shotgun (WGS) entry which is preliminary data.</text>
</comment>
<keyword evidence="1" id="KW-0472">Membrane</keyword>
<dbReference type="AlphaFoldDB" id="A0A645C6Y1"/>
<feature type="transmembrane region" description="Helical" evidence="1">
    <location>
        <begin position="63"/>
        <end position="83"/>
    </location>
</feature>